<feature type="domain" description="RING-type" evidence="8">
    <location>
        <begin position="484"/>
        <end position="519"/>
    </location>
</feature>
<dbReference type="EMBL" id="CABPRJ010000002">
    <property type="protein sequence ID" value="VVC24368.1"/>
    <property type="molecule type" value="Genomic_DNA"/>
</dbReference>
<feature type="compositionally biased region" description="Polar residues" evidence="7">
    <location>
        <begin position="390"/>
        <end position="426"/>
    </location>
</feature>
<keyword evidence="3" id="KW-0479">Metal-binding</keyword>
<dbReference type="GO" id="GO:0031398">
    <property type="term" value="P:positive regulation of protein ubiquitination"/>
    <property type="evidence" value="ECO:0007669"/>
    <property type="project" value="TreeGrafter"/>
</dbReference>
<evidence type="ECO:0000256" key="2">
    <source>
        <dbReference type="ARBA" id="ARBA00022703"/>
    </source>
</evidence>
<dbReference type="PROSITE" id="PS50143">
    <property type="entry name" value="BIR_REPEAT_2"/>
    <property type="match status" value="2"/>
</dbReference>
<dbReference type="GO" id="GO:0005634">
    <property type="term" value="C:nucleus"/>
    <property type="evidence" value="ECO:0007669"/>
    <property type="project" value="TreeGrafter"/>
</dbReference>
<proteinExistence type="inferred from homology"/>
<evidence type="ECO:0000256" key="6">
    <source>
        <dbReference type="PROSITE-ProRule" id="PRU00175"/>
    </source>
</evidence>
<dbReference type="GO" id="GO:0089720">
    <property type="term" value="F:caspase binding"/>
    <property type="evidence" value="ECO:0007669"/>
    <property type="project" value="UniProtKB-ARBA"/>
</dbReference>
<feature type="region of interest" description="Disordered" evidence="7">
    <location>
        <begin position="390"/>
        <end position="434"/>
    </location>
</feature>
<dbReference type="PROSITE" id="PS50089">
    <property type="entry name" value="ZF_RING_2"/>
    <property type="match status" value="1"/>
</dbReference>
<dbReference type="SMART" id="SM00238">
    <property type="entry name" value="BIR"/>
    <property type="match status" value="2"/>
</dbReference>
<gene>
    <name evidence="9" type="ORF">CINCED_3A003194</name>
</gene>
<keyword evidence="10" id="KW-1185">Reference proteome</keyword>
<dbReference type="GO" id="GO:0004869">
    <property type="term" value="F:cysteine-type endopeptidase inhibitor activity"/>
    <property type="evidence" value="ECO:0007669"/>
    <property type="project" value="UniProtKB-ARBA"/>
</dbReference>
<dbReference type="PANTHER" id="PTHR10044:SF139">
    <property type="entry name" value="DEATH-ASSOCIATED INHIBITOR OF APOPTOSIS 2"/>
    <property type="match status" value="1"/>
</dbReference>
<dbReference type="Proteomes" id="UP000325440">
    <property type="component" value="Unassembled WGS sequence"/>
</dbReference>
<dbReference type="Pfam" id="PF13920">
    <property type="entry name" value="zf-C3HC4_3"/>
    <property type="match status" value="1"/>
</dbReference>
<comment type="similarity">
    <text evidence="1">Belongs to the IAP family.</text>
</comment>
<keyword evidence="5" id="KW-0862">Zinc</keyword>
<dbReference type="GO" id="GO:0022416">
    <property type="term" value="P:chaeta development"/>
    <property type="evidence" value="ECO:0007669"/>
    <property type="project" value="UniProtKB-ARBA"/>
</dbReference>
<name>A0A5E4LXE3_9HEMI</name>
<protein>
    <submittedName>
        <fullName evidence="9">BIR repeat,Zinc finger, RING/FYVE/PHD-type,Zinc finger, RING-type</fullName>
    </submittedName>
</protein>
<dbReference type="GO" id="GO:0043066">
    <property type="term" value="P:negative regulation of apoptotic process"/>
    <property type="evidence" value="ECO:0007669"/>
    <property type="project" value="TreeGrafter"/>
</dbReference>
<evidence type="ECO:0000313" key="9">
    <source>
        <dbReference type="EMBL" id="VVC24368.1"/>
    </source>
</evidence>
<evidence type="ECO:0000313" key="10">
    <source>
        <dbReference type="Proteomes" id="UP000325440"/>
    </source>
</evidence>
<organism evidence="9 10">
    <name type="scientific">Cinara cedri</name>
    <dbReference type="NCBI Taxonomy" id="506608"/>
    <lineage>
        <taxon>Eukaryota</taxon>
        <taxon>Metazoa</taxon>
        <taxon>Ecdysozoa</taxon>
        <taxon>Arthropoda</taxon>
        <taxon>Hexapoda</taxon>
        <taxon>Insecta</taxon>
        <taxon>Pterygota</taxon>
        <taxon>Neoptera</taxon>
        <taxon>Paraneoptera</taxon>
        <taxon>Hemiptera</taxon>
        <taxon>Sternorrhyncha</taxon>
        <taxon>Aphidomorpha</taxon>
        <taxon>Aphidoidea</taxon>
        <taxon>Aphididae</taxon>
        <taxon>Lachninae</taxon>
        <taxon>Cinara</taxon>
    </lineage>
</organism>
<dbReference type="SMART" id="SM00184">
    <property type="entry name" value="RING"/>
    <property type="match status" value="1"/>
</dbReference>
<dbReference type="CDD" id="cd14321">
    <property type="entry name" value="UBA_IAPs"/>
    <property type="match status" value="1"/>
</dbReference>
<dbReference type="InterPro" id="IPR001370">
    <property type="entry name" value="BIR_rpt"/>
</dbReference>
<dbReference type="AlphaFoldDB" id="A0A5E4LXE3"/>
<evidence type="ECO:0000256" key="1">
    <source>
        <dbReference type="ARBA" id="ARBA00006672"/>
    </source>
</evidence>
<dbReference type="OrthoDB" id="774873at2759"/>
<dbReference type="Gene3D" id="3.30.40.10">
    <property type="entry name" value="Zinc/RING finger domain, C3HC4 (zinc finger)"/>
    <property type="match status" value="1"/>
</dbReference>
<dbReference type="GO" id="GO:0061630">
    <property type="term" value="F:ubiquitin protein ligase activity"/>
    <property type="evidence" value="ECO:0007669"/>
    <property type="project" value="TreeGrafter"/>
</dbReference>
<keyword evidence="2" id="KW-0053">Apoptosis</keyword>
<dbReference type="InterPro" id="IPR013083">
    <property type="entry name" value="Znf_RING/FYVE/PHD"/>
</dbReference>
<evidence type="ECO:0000256" key="3">
    <source>
        <dbReference type="ARBA" id="ARBA00022723"/>
    </source>
</evidence>
<dbReference type="FunFam" id="3.30.40.10:FF:000184">
    <property type="entry name" value="Baculoviral IAP repeat containing 2"/>
    <property type="match status" value="1"/>
</dbReference>
<dbReference type="GO" id="GO:0008270">
    <property type="term" value="F:zinc ion binding"/>
    <property type="evidence" value="ECO:0007669"/>
    <property type="project" value="UniProtKB-KW"/>
</dbReference>
<dbReference type="InterPro" id="IPR050784">
    <property type="entry name" value="IAP"/>
</dbReference>
<dbReference type="GO" id="GO:0043027">
    <property type="term" value="F:cysteine-type endopeptidase inhibitor activity involved in apoptotic process"/>
    <property type="evidence" value="ECO:0007669"/>
    <property type="project" value="UniProtKB-ARBA"/>
</dbReference>
<dbReference type="CDD" id="cd00022">
    <property type="entry name" value="BIR"/>
    <property type="match status" value="2"/>
</dbReference>
<dbReference type="CDD" id="cd16713">
    <property type="entry name" value="RING-HC_BIRC2_3_7"/>
    <property type="match status" value="1"/>
</dbReference>
<dbReference type="InterPro" id="IPR001841">
    <property type="entry name" value="Znf_RING"/>
</dbReference>
<sequence length="531" mass="60022">MDSQIDLKNESNRLATFIGWPVSFIITPKSLAAAGFYYTNHTDKVKCAFCNICVCRWEFGDNAVDEHKRHNPNCSFISSQNCGNIPLIEGIQLRGEYVEHRREAGEPIDIRGLGVKTHRVAFHLKYNSYNSRLKTFRGWTNESQKPEELSVAGFFFTGCNDEVRCYYCDGGLQNWEASDNPWVEHAKWFPNCDFLTLVKGERFLDAHLVERFKALLSRPRSDDTSSSQEGQVVSIHQTDGFFQNLTSTVSRHNGTTEQQISELMLLPPAINALELGLQPSQIRQAIRNNLQDIGRPFRSTDNFIQQILSQGQSSFPAEGDSMAIIDILRREGPRMRAQYFPHEYSSSDSSDDEDSIVDTHLNFEDINIIIMGNTHLENTNLDNVFASESQNQNVTNSQNENVTNSQNENVTNRQNENVTTSSQNENETNHTTEMDVSVSVQSNESNNINVEEEANAQTVNPENIKLSQSELEEENRRLKEARLCKICLDQELGVVMLPCAHLVACITCASSLPDCPLCRQTIKATVRTYLS</sequence>
<reference evidence="9 10" key="1">
    <citation type="submission" date="2019-08" db="EMBL/GenBank/DDBJ databases">
        <authorList>
            <person name="Alioto T."/>
            <person name="Alioto T."/>
            <person name="Gomez Garrido J."/>
        </authorList>
    </citation>
    <scope>NUCLEOTIDE SEQUENCE [LARGE SCALE GENOMIC DNA]</scope>
</reference>
<dbReference type="PROSITE" id="PS01282">
    <property type="entry name" value="BIR_REPEAT_1"/>
    <property type="match status" value="2"/>
</dbReference>
<evidence type="ECO:0000256" key="7">
    <source>
        <dbReference type="SAM" id="MobiDB-lite"/>
    </source>
</evidence>
<dbReference type="SUPFAM" id="SSF57924">
    <property type="entry name" value="Inhibitor of apoptosis (IAP) repeat"/>
    <property type="match status" value="2"/>
</dbReference>
<keyword evidence="4 6" id="KW-0863">Zinc-finger</keyword>
<dbReference type="GO" id="GO:0051726">
    <property type="term" value="P:regulation of cell cycle"/>
    <property type="evidence" value="ECO:0007669"/>
    <property type="project" value="TreeGrafter"/>
</dbReference>
<dbReference type="GO" id="GO:0005829">
    <property type="term" value="C:cytosol"/>
    <property type="evidence" value="ECO:0007669"/>
    <property type="project" value="UniProtKB-ARBA"/>
</dbReference>
<dbReference type="GO" id="GO:0031625">
    <property type="term" value="F:ubiquitin protein ligase binding"/>
    <property type="evidence" value="ECO:0007669"/>
    <property type="project" value="UniProtKB-ARBA"/>
</dbReference>
<dbReference type="PANTHER" id="PTHR10044">
    <property type="entry name" value="INHIBITOR OF APOPTOSIS"/>
    <property type="match status" value="1"/>
</dbReference>
<dbReference type="GO" id="GO:0070936">
    <property type="term" value="P:protein K48-linked ubiquitination"/>
    <property type="evidence" value="ECO:0007669"/>
    <property type="project" value="UniProtKB-ARBA"/>
</dbReference>
<evidence type="ECO:0000259" key="8">
    <source>
        <dbReference type="PROSITE" id="PS50089"/>
    </source>
</evidence>
<dbReference type="FunFam" id="1.10.1170.10:FF:000002">
    <property type="entry name" value="Baculoviral IAP repeat containing 7"/>
    <property type="match status" value="1"/>
</dbReference>
<evidence type="ECO:0000256" key="4">
    <source>
        <dbReference type="ARBA" id="ARBA00022771"/>
    </source>
</evidence>
<accession>A0A5E4LXE3</accession>
<dbReference type="GO" id="GO:0048471">
    <property type="term" value="C:perinuclear region of cytoplasm"/>
    <property type="evidence" value="ECO:0007669"/>
    <property type="project" value="UniProtKB-ARBA"/>
</dbReference>
<evidence type="ECO:0000256" key="5">
    <source>
        <dbReference type="ARBA" id="ARBA00022833"/>
    </source>
</evidence>
<dbReference type="Gene3D" id="1.10.1170.10">
    <property type="entry name" value="Inhibitor Of Apoptosis Protein (2mihbC-IAP-1), Chain A"/>
    <property type="match status" value="2"/>
</dbReference>
<dbReference type="Pfam" id="PF00653">
    <property type="entry name" value="BIR"/>
    <property type="match status" value="2"/>
</dbReference>
<dbReference type="GO" id="GO:0006915">
    <property type="term" value="P:apoptotic process"/>
    <property type="evidence" value="ECO:0007669"/>
    <property type="project" value="UniProtKB-KW"/>
</dbReference>
<dbReference type="Gene3D" id="1.10.8.10">
    <property type="entry name" value="DNA helicase RuvA subunit, C-terminal domain"/>
    <property type="match status" value="1"/>
</dbReference>